<dbReference type="AlphaFoldDB" id="A0A088MXI8"/>
<dbReference type="HAMAP" id="MF_00321">
    <property type="entry name" value="GTPase_EngB"/>
    <property type="match status" value="1"/>
</dbReference>
<evidence type="ECO:0000256" key="9">
    <source>
        <dbReference type="ARBA" id="ARBA00023306"/>
    </source>
</evidence>
<comment type="similarity">
    <text evidence="2 10">Belongs to the TRAFAC class TrmE-Era-EngA-EngB-Septin-like GTPase superfamily. EngB GTPase family.</text>
</comment>
<comment type="function">
    <text evidence="10">Necessary for normal cell division and for the maintenance of normal septation.</text>
</comment>
<evidence type="ECO:0000256" key="7">
    <source>
        <dbReference type="ARBA" id="ARBA00023134"/>
    </source>
</evidence>
<keyword evidence="7 10" id="KW-0342">GTP-binding</keyword>
<evidence type="ECO:0000313" key="13">
    <source>
        <dbReference type="Proteomes" id="UP000067325"/>
    </source>
</evidence>
<dbReference type="RefSeq" id="WP_038497959.1">
    <property type="nucleotide sequence ID" value="NZ_CP008985.1"/>
</dbReference>
<dbReference type="Gene3D" id="3.40.50.300">
    <property type="entry name" value="P-loop containing nucleotide triphosphate hydrolases"/>
    <property type="match status" value="1"/>
</dbReference>
<dbReference type="InterPro" id="IPR006073">
    <property type="entry name" value="GTP-bd"/>
</dbReference>
<dbReference type="PANTHER" id="PTHR11649:SF13">
    <property type="entry name" value="ENGB-TYPE G DOMAIN-CONTAINING PROTEIN"/>
    <property type="match status" value="1"/>
</dbReference>
<dbReference type="CDD" id="cd01876">
    <property type="entry name" value="YihA_EngB"/>
    <property type="match status" value="1"/>
</dbReference>
<reference evidence="12 13" key="1">
    <citation type="journal article" date="2014" name="MBio">
        <title>Differential genome evolution between companion symbionts in an insect-bacterial symbiosis.</title>
        <authorList>
            <person name="Bennett G.M."/>
            <person name="McCutcheon J.P."/>
            <person name="MacDonald B.R."/>
            <person name="Romanovicz D."/>
            <person name="Moran N.A."/>
        </authorList>
    </citation>
    <scope>NUCLEOTIDE SEQUENCE [LARGE SCALE GENOMIC DNA]</scope>
    <source>
        <strain evidence="12 13">BGSS</strain>
    </source>
</reference>
<evidence type="ECO:0000256" key="5">
    <source>
        <dbReference type="ARBA" id="ARBA00022741"/>
    </source>
</evidence>
<dbReference type="PANTHER" id="PTHR11649">
    <property type="entry name" value="MSS1/TRME-RELATED GTP-BINDING PROTEIN"/>
    <property type="match status" value="1"/>
</dbReference>
<accession>A0A088MXI8</accession>
<evidence type="ECO:0000256" key="4">
    <source>
        <dbReference type="ARBA" id="ARBA00022723"/>
    </source>
</evidence>
<dbReference type="FunFam" id="3.40.50.300:FF:000098">
    <property type="entry name" value="Probable GTP-binding protein EngB"/>
    <property type="match status" value="1"/>
</dbReference>
<dbReference type="SUPFAM" id="SSF52540">
    <property type="entry name" value="P-loop containing nucleoside triphosphate hydrolases"/>
    <property type="match status" value="1"/>
</dbReference>
<keyword evidence="8 10" id="KW-0717">Septation</keyword>
<evidence type="ECO:0000256" key="1">
    <source>
        <dbReference type="ARBA" id="ARBA00001946"/>
    </source>
</evidence>
<dbReference type="InterPro" id="IPR030393">
    <property type="entry name" value="G_ENGB_dom"/>
</dbReference>
<organism evidence="12 13">
    <name type="scientific">Candidatus Palibaumannia cicadellinicola</name>
    <dbReference type="NCBI Taxonomy" id="186490"/>
    <lineage>
        <taxon>Bacteria</taxon>
        <taxon>Pseudomonadati</taxon>
        <taxon>Pseudomonadota</taxon>
        <taxon>Gammaproteobacteria</taxon>
        <taxon>Candidatus Palibaumannia</taxon>
    </lineage>
</organism>
<dbReference type="EMBL" id="CP008985">
    <property type="protein sequence ID" value="AIN47017.1"/>
    <property type="molecule type" value="Genomic_DNA"/>
</dbReference>
<dbReference type="Pfam" id="PF01926">
    <property type="entry name" value="MMR_HSR1"/>
    <property type="match status" value="1"/>
</dbReference>
<dbReference type="InterPro" id="IPR027417">
    <property type="entry name" value="P-loop_NTPase"/>
</dbReference>
<proteinExistence type="inferred from homology"/>
<protein>
    <recommendedName>
        <fullName evidence="10">Probable GTP-binding protein EngB</fullName>
    </recommendedName>
</protein>
<dbReference type="InterPro" id="IPR019987">
    <property type="entry name" value="GTP-bd_ribosome_bio_YsxC"/>
</dbReference>
<evidence type="ECO:0000256" key="3">
    <source>
        <dbReference type="ARBA" id="ARBA00022618"/>
    </source>
</evidence>
<dbReference type="KEGG" id="bcib:IM45_268"/>
<evidence type="ECO:0000256" key="6">
    <source>
        <dbReference type="ARBA" id="ARBA00022842"/>
    </source>
</evidence>
<evidence type="ECO:0000256" key="8">
    <source>
        <dbReference type="ARBA" id="ARBA00023210"/>
    </source>
</evidence>
<name>A0A088MXI8_9GAMM</name>
<dbReference type="PROSITE" id="PS51706">
    <property type="entry name" value="G_ENGB"/>
    <property type="match status" value="1"/>
</dbReference>
<evidence type="ECO:0000256" key="10">
    <source>
        <dbReference type="HAMAP-Rule" id="MF_00321"/>
    </source>
</evidence>
<dbReference type="GO" id="GO:0046872">
    <property type="term" value="F:metal ion binding"/>
    <property type="evidence" value="ECO:0007669"/>
    <property type="project" value="UniProtKB-KW"/>
</dbReference>
<keyword evidence="9 10" id="KW-0131">Cell cycle</keyword>
<dbReference type="NCBIfam" id="TIGR03598">
    <property type="entry name" value="GTPase_YsxC"/>
    <property type="match status" value="1"/>
</dbReference>
<keyword evidence="4" id="KW-0479">Metal-binding</keyword>
<keyword evidence="6" id="KW-0460">Magnesium</keyword>
<comment type="cofactor">
    <cofactor evidence="1">
        <name>Mg(2+)</name>
        <dbReference type="ChEBI" id="CHEBI:18420"/>
    </cofactor>
</comment>
<dbReference type="GO" id="GO:0005525">
    <property type="term" value="F:GTP binding"/>
    <property type="evidence" value="ECO:0007669"/>
    <property type="project" value="UniProtKB-UniRule"/>
</dbReference>
<evidence type="ECO:0000256" key="2">
    <source>
        <dbReference type="ARBA" id="ARBA00009638"/>
    </source>
</evidence>
<gene>
    <name evidence="10" type="primary">engB</name>
    <name evidence="12" type="ORF">IM45_268</name>
</gene>
<evidence type="ECO:0000313" key="12">
    <source>
        <dbReference type="EMBL" id="AIN47017.1"/>
    </source>
</evidence>
<dbReference type="Proteomes" id="UP000067325">
    <property type="component" value="Chromosome"/>
</dbReference>
<keyword evidence="5 10" id="KW-0547">Nucleotide-binding</keyword>
<dbReference type="eggNOG" id="COG0218">
    <property type="taxonomic scope" value="Bacteria"/>
</dbReference>
<feature type="domain" description="EngB-type G" evidence="11">
    <location>
        <begin position="18"/>
        <end position="192"/>
    </location>
</feature>
<dbReference type="GO" id="GO:0005829">
    <property type="term" value="C:cytosol"/>
    <property type="evidence" value="ECO:0007669"/>
    <property type="project" value="TreeGrafter"/>
</dbReference>
<dbReference type="GO" id="GO:0000917">
    <property type="term" value="P:division septum assembly"/>
    <property type="evidence" value="ECO:0007669"/>
    <property type="project" value="UniProtKB-KW"/>
</dbReference>
<evidence type="ECO:0000259" key="11">
    <source>
        <dbReference type="PROSITE" id="PS51706"/>
    </source>
</evidence>
<sequence>MTHFVLSAPCISNLFFDLGIEVAFTGRSNVGKSSALNTLTNHKNLARTSKTPGSTKLINVFEVEPGIRLIDLPGYGYAKVPVALKYQWQCRVSEYLQKSNSLKGLVVLIDIRHTITDLDYHMVQFAVDRNLPVFILLTKADKITACACKTQLNCVRQNILGFKGDVEVEIFSSLKKLGVNQLKQKLDSWFNAGRNVNYTT</sequence>
<keyword evidence="3 10" id="KW-0132">Cell division</keyword>